<dbReference type="Gene3D" id="3.90.1140.10">
    <property type="entry name" value="Cyclic phosphodiesterase"/>
    <property type="match status" value="1"/>
</dbReference>
<name>A0ABV4I9F2_9BURK</name>
<dbReference type="EMBL" id="JBGJLR010000002">
    <property type="protein sequence ID" value="MEZ2738352.1"/>
    <property type="molecule type" value="Genomic_DNA"/>
</dbReference>
<dbReference type="Proteomes" id="UP001567350">
    <property type="component" value="Unassembled WGS sequence"/>
</dbReference>
<keyword evidence="1" id="KW-0436">Ligase</keyword>
<proteinExistence type="predicted"/>
<reference evidence="1 2" key="1">
    <citation type="submission" date="2024-08" db="EMBL/GenBank/DDBJ databases">
        <authorList>
            <person name="Feng Z."/>
            <person name="Ronholm J."/>
        </authorList>
    </citation>
    <scope>NUCLEOTIDE SEQUENCE [LARGE SCALE GENOMIC DNA]</scope>
    <source>
        <strain evidence="1 2">4-AB0-8</strain>
    </source>
</reference>
<evidence type="ECO:0000313" key="2">
    <source>
        <dbReference type="Proteomes" id="UP001567350"/>
    </source>
</evidence>
<accession>A0ABV4I9F2</accession>
<dbReference type="Pfam" id="PF13563">
    <property type="entry name" value="2_5_RNA_ligase2"/>
    <property type="match status" value="1"/>
</dbReference>
<protein>
    <submittedName>
        <fullName evidence="1">2'-5' RNA ligase family protein</fullName>
    </submittedName>
</protein>
<dbReference type="GO" id="GO:0016874">
    <property type="term" value="F:ligase activity"/>
    <property type="evidence" value="ECO:0007669"/>
    <property type="project" value="UniProtKB-KW"/>
</dbReference>
<evidence type="ECO:0000313" key="1">
    <source>
        <dbReference type="EMBL" id="MEZ2738352.1"/>
    </source>
</evidence>
<gene>
    <name evidence="1" type="ORF">ACBP88_02580</name>
</gene>
<dbReference type="RefSeq" id="WP_370890400.1">
    <property type="nucleotide sequence ID" value="NZ_JBGJLR010000002.1"/>
</dbReference>
<organism evidence="1 2">
    <name type="scientific">Comamonas jiangduensis</name>
    <dbReference type="NCBI Taxonomy" id="1194168"/>
    <lineage>
        <taxon>Bacteria</taxon>
        <taxon>Pseudomonadati</taxon>
        <taxon>Pseudomonadota</taxon>
        <taxon>Betaproteobacteria</taxon>
        <taxon>Burkholderiales</taxon>
        <taxon>Comamonadaceae</taxon>
        <taxon>Comamonas</taxon>
    </lineage>
</organism>
<dbReference type="SUPFAM" id="SSF55144">
    <property type="entry name" value="LigT-like"/>
    <property type="match status" value="1"/>
</dbReference>
<sequence>MSLPISSYTEVCEDRDFVEWHRGCPWCAVWLIRLEHAQVIAQVAQARASVQQWLLPRYARQPHVTLGYRGLMAAAEGTHAAAEFGVAQLRADIQALQAAQLQPFALQVQGVGSFATVPYLAVVPTTALLATHAALLAHGPYPGWRYVPHVTLGHYGSRLPLQTVLQQLQRSVPAAWNWQAPVTQLWLARYRTNDIAGALGFEGYFDLRTQTYHALADACISPAALNRS</sequence>
<comment type="caution">
    <text evidence="1">The sequence shown here is derived from an EMBL/GenBank/DDBJ whole genome shotgun (WGS) entry which is preliminary data.</text>
</comment>
<keyword evidence="2" id="KW-1185">Reference proteome</keyword>
<dbReference type="InterPro" id="IPR009097">
    <property type="entry name" value="Cyclic_Pdiesterase"/>
</dbReference>